<dbReference type="AlphaFoldDB" id="A0A6C0D0K6"/>
<evidence type="ECO:0000256" key="1">
    <source>
        <dbReference type="SAM" id="Phobius"/>
    </source>
</evidence>
<keyword evidence="1" id="KW-0812">Transmembrane</keyword>
<accession>A0A6C0D0K6</accession>
<evidence type="ECO:0000313" key="2">
    <source>
        <dbReference type="EMBL" id="QHT09952.1"/>
    </source>
</evidence>
<keyword evidence="1" id="KW-1133">Transmembrane helix</keyword>
<sequence length="107" mass="12170">MKVNKMDVVGLVNVYVIVPLLFLNGSIILLGKASRFPYFGVLILFTFFSIAVLHISNFILIFQQVHQHDVFKKGLGIVCFIVAFFILFMQFGIVKKNNHTSNSTEMK</sequence>
<reference evidence="2" key="1">
    <citation type="journal article" date="2020" name="Nature">
        <title>Giant virus diversity and host interactions through global metagenomics.</title>
        <authorList>
            <person name="Schulz F."/>
            <person name="Roux S."/>
            <person name="Paez-Espino D."/>
            <person name="Jungbluth S."/>
            <person name="Walsh D.A."/>
            <person name="Denef V.J."/>
            <person name="McMahon K.D."/>
            <person name="Konstantinidis K.T."/>
            <person name="Eloe-Fadrosh E.A."/>
            <person name="Kyrpides N.C."/>
            <person name="Woyke T."/>
        </authorList>
    </citation>
    <scope>NUCLEOTIDE SEQUENCE</scope>
    <source>
        <strain evidence="2">GVMAG-M-3300023174-104</strain>
    </source>
</reference>
<feature type="transmembrane region" description="Helical" evidence="1">
    <location>
        <begin position="74"/>
        <end position="93"/>
    </location>
</feature>
<feature type="transmembrane region" description="Helical" evidence="1">
    <location>
        <begin position="12"/>
        <end position="30"/>
    </location>
</feature>
<name>A0A6C0D0K6_9ZZZZ</name>
<feature type="transmembrane region" description="Helical" evidence="1">
    <location>
        <begin position="36"/>
        <end position="62"/>
    </location>
</feature>
<protein>
    <submittedName>
        <fullName evidence="2">Uncharacterized protein</fullName>
    </submittedName>
</protein>
<proteinExistence type="predicted"/>
<keyword evidence="1" id="KW-0472">Membrane</keyword>
<dbReference type="EMBL" id="MN739518">
    <property type="protein sequence ID" value="QHT09952.1"/>
    <property type="molecule type" value="Genomic_DNA"/>
</dbReference>
<organism evidence="2">
    <name type="scientific">viral metagenome</name>
    <dbReference type="NCBI Taxonomy" id="1070528"/>
    <lineage>
        <taxon>unclassified sequences</taxon>
        <taxon>metagenomes</taxon>
        <taxon>organismal metagenomes</taxon>
    </lineage>
</organism>